<gene>
    <name evidence="1" type="ORF">V5O48_010567</name>
</gene>
<accession>A0ABR3F851</accession>
<protein>
    <submittedName>
        <fullName evidence="1">Uncharacterized protein</fullName>
    </submittedName>
</protein>
<proteinExistence type="predicted"/>
<reference evidence="1 2" key="1">
    <citation type="submission" date="2024-02" db="EMBL/GenBank/DDBJ databases">
        <title>A draft genome for the cacao thread blight pathogen Marasmius crinis-equi.</title>
        <authorList>
            <person name="Cohen S.P."/>
            <person name="Baruah I.K."/>
            <person name="Amoako-Attah I."/>
            <person name="Bukari Y."/>
            <person name="Meinhardt L.W."/>
            <person name="Bailey B.A."/>
        </authorList>
    </citation>
    <scope>NUCLEOTIDE SEQUENCE [LARGE SCALE GENOMIC DNA]</scope>
    <source>
        <strain evidence="1 2">GH-76</strain>
    </source>
</reference>
<evidence type="ECO:0000313" key="2">
    <source>
        <dbReference type="Proteomes" id="UP001465976"/>
    </source>
</evidence>
<dbReference type="EMBL" id="JBAHYK010000776">
    <property type="protein sequence ID" value="KAL0571398.1"/>
    <property type="molecule type" value="Genomic_DNA"/>
</dbReference>
<evidence type="ECO:0000313" key="1">
    <source>
        <dbReference type="EMBL" id="KAL0571398.1"/>
    </source>
</evidence>
<comment type="caution">
    <text evidence="1">The sequence shown here is derived from an EMBL/GenBank/DDBJ whole genome shotgun (WGS) entry which is preliminary data.</text>
</comment>
<organism evidence="1 2">
    <name type="scientific">Marasmius crinis-equi</name>
    <dbReference type="NCBI Taxonomy" id="585013"/>
    <lineage>
        <taxon>Eukaryota</taxon>
        <taxon>Fungi</taxon>
        <taxon>Dikarya</taxon>
        <taxon>Basidiomycota</taxon>
        <taxon>Agaricomycotina</taxon>
        <taxon>Agaricomycetes</taxon>
        <taxon>Agaricomycetidae</taxon>
        <taxon>Agaricales</taxon>
        <taxon>Marasmiineae</taxon>
        <taxon>Marasmiaceae</taxon>
        <taxon>Marasmius</taxon>
    </lineage>
</organism>
<sequence length="94" mass="10638">MVKGFETGRTSINPYSCSRKVLTKQDVKLSYAQKEHDDVAAGNPFLHNISPSEFLMFGLNLEDQQQRLVQDIKERSYSTATQQTALLTECAKIQ</sequence>
<keyword evidence="2" id="KW-1185">Reference proteome</keyword>
<name>A0ABR3F851_9AGAR</name>
<dbReference type="Proteomes" id="UP001465976">
    <property type="component" value="Unassembled WGS sequence"/>
</dbReference>